<protein>
    <submittedName>
        <fullName evidence="1">Uncharacterized protein</fullName>
    </submittedName>
</protein>
<evidence type="ECO:0000313" key="1">
    <source>
        <dbReference type="EMBL" id="JAP77376.1"/>
    </source>
</evidence>
<organism evidence="1">
    <name type="scientific">Rhipicephalus appendiculatus</name>
    <name type="common">Brown ear tick</name>
    <dbReference type="NCBI Taxonomy" id="34631"/>
    <lineage>
        <taxon>Eukaryota</taxon>
        <taxon>Metazoa</taxon>
        <taxon>Ecdysozoa</taxon>
        <taxon>Arthropoda</taxon>
        <taxon>Chelicerata</taxon>
        <taxon>Arachnida</taxon>
        <taxon>Acari</taxon>
        <taxon>Parasitiformes</taxon>
        <taxon>Ixodida</taxon>
        <taxon>Ixodoidea</taxon>
        <taxon>Ixodidae</taxon>
        <taxon>Rhipicephalinae</taxon>
        <taxon>Rhipicephalus</taxon>
        <taxon>Rhipicephalus</taxon>
    </lineage>
</organism>
<dbReference type="EMBL" id="GEDV01011181">
    <property type="protein sequence ID" value="JAP77376.1"/>
    <property type="molecule type" value="Transcribed_RNA"/>
</dbReference>
<proteinExistence type="predicted"/>
<name>A0A131YH02_RHIAP</name>
<accession>A0A131YH02</accession>
<reference evidence="1" key="1">
    <citation type="journal article" date="2016" name="Ticks Tick Borne Dis.">
        <title>De novo assembly and annotation of the salivary gland transcriptome of Rhipicephalus appendiculatus male and female ticks during blood feeding.</title>
        <authorList>
            <person name="de Castro M.H."/>
            <person name="de Klerk D."/>
            <person name="Pienaar R."/>
            <person name="Latif A.A."/>
            <person name="Rees D.J."/>
            <person name="Mans B.J."/>
        </authorList>
    </citation>
    <scope>NUCLEOTIDE SEQUENCE</scope>
    <source>
        <tissue evidence="1">Salivary glands</tissue>
    </source>
</reference>
<sequence>MKTKGKKGVLCHPKLLADITIPTKYVITSSRWPEVPFFLTSMLSRYTHNIQKLTHNHQEQRDFGVFSETSTLESDSLINRN</sequence>
<dbReference type="AlphaFoldDB" id="A0A131YH02"/>